<keyword evidence="1" id="KW-0812">Transmembrane</keyword>
<accession>X6LUX0</accession>
<evidence type="ECO:0000313" key="3">
    <source>
        <dbReference type="Proteomes" id="UP000023152"/>
    </source>
</evidence>
<keyword evidence="3" id="KW-1185">Reference proteome</keyword>
<protein>
    <submittedName>
        <fullName evidence="2">Uncharacterized protein</fullName>
    </submittedName>
</protein>
<feature type="non-terminal residue" evidence="2">
    <location>
        <position position="222"/>
    </location>
</feature>
<gene>
    <name evidence="2" type="ORF">RFI_31663</name>
</gene>
<proteinExistence type="predicted"/>
<dbReference type="Proteomes" id="UP000023152">
    <property type="component" value="Unassembled WGS sequence"/>
</dbReference>
<name>X6LUX0_RETFI</name>
<organism evidence="2 3">
    <name type="scientific">Reticulomyxa filosa</name>
    <dbReference type="NCBI Taxonomy" id="46433"/>
    <lineage>
        <taxon>Eukaryota</taxon>
        <taxon>Sar</taxon>
        <taxon>Rhizaria</taxon>
        <taxon>Retaria</taxon>
        <taxon>Foraminifera</taxon>
        <taxon>Monothalamids</taxon>
        <taxon>Reticulomyxidae</taxon>
        <taxon>Reticulomyxa</taxon>
    </lineage>
</organism>
<reference evidence="2 3" key="1">
    <citation type="journal article" date="2013" name="Curr. Biol.">
        <title>The Genome of the Foraminiferan Reticulomyxa filosa.</title>
        <authorList>
            <person name="Glockner G."/>
            <person name="Hulsmann N."/>
            <person name="Schleicher M."/>
            <person name="Noegel A.A."/>
            <person name="Eichinger L."/>
            <person name="Gallinger C."/>
            <person name="Pawlowski J."/>
            <person name="Sierra R."/>
            <person name="Euteneuer U."/>
            <person name="Pillet L."/>
            <person name="Moustafa A."/>
            <person name="Platzer M."/>
            <person name="Groth M."/>
            <person name="Szafranski K."/>
            <person name="Schliwa M."/>
        </authorList>
    </citation>
    <scope>NUCLEOTIDE SEQUENCE [LARGE SCALE GENOMIC DNA]</scope>
</reference>
<evidence type="ECO:0000256" key="1">
    <source>
        <dbReference type="SAM" id="Phobius"/>
    </source>
</evidence>
<comment type="caution">
    <text evidence="2">The sequence shown here is derived from an EMBL/GenBank/DDBJ whole genome shotgun (WGS) entry which is preliminary data.</text>
</comment>
<dbReference type="AlphaFoldDB" id="X6LUX0"/>
<evidence type="ECO:0000313" key="2">
    <source>
        <dbReference type="EMBL" id="ETO05733.1"/>
    </source>
</evidence>
<sequence length="222" mass="26220">MNDYMIFTNDILSNRSELYKFELICENKIVKKNVKIIRQKQLFSNNTENACLHKSMKQVEKISIKELSSRYLYHFPQRHCFNANANENITEITIDNVNSIPSLPSLRANRVETNTQAPILFKFANNIKRRVRQSSRRVKMINMLYVNFIHLFPLSLFLAIIGGHSEIFKDEQLSEVKVINLYHERRVMDLPDNMYDEIMGISDIRIYRIVEYVNVLIAMKLI</sequence>
<dbReference type="EMBL" id="ASPP01027822">
    <property type="protein sequence ID" value="ETO05733.1"/>
    <property type="molecule type" value="Genomic_DNA"/>
</dbReference>
<feature type="transmembrane region" description="Helical" evidence="1">
    <location>
        <begin position="140"/>
        <end position="162"/>
    </location>
</feature>
<keyword evidence="1" id="KW-0472">Membrane</keyword>
<keyword evidence="1" id="KW-1133">Transmembrane helix</keyword>